<dbReference type="Proteomes" id="UP000034182">
    <property type="component" value="Unassembled WGS sequence"/>
</dbReference>
<keyword evidence="13 15" id="KW-0066">ATP synthesis</keyword>
<dbReference type="GO" id="GO:0045259">
    <property type="term" value="C:proton-transporting ATP synthase complex"/>
    <property type="evidence" value="ECO:0007669"/>
    <property type="project" value="UniProtKB-KW"/>
</dbReference>
<comment type="subunit">
    <text evidence="3 15">F-type ATPases have 2 components, CF(1) - the catalytic core - and CF(0) - the membrane proton channel.</text>
</comment>
<keyword evidence="9 15" id="KW-1133">Transmembrane helix</keyword>
<dbReference type="Pfam" id="PF05933">
    <property type="entry name" value="Fun_ATP-synt_8"/>
    <property type="match status" value="1"/>
</dbReference>
<comment type="caution">
    <text evidence="16">The sequence shown here is derived from an EMBL/GenBank/DDBJ whole genome shotgun (WGS) entry which is preliminary data.</text>
</comment>
<dbReference type="InterPro" id="IPR009230">
    <property type="entry name" value="ATP_synth_su8_fun"/>
</dbReference>
<gene>
    <name evidence="16" type="ORF">UCDDS831_g04008</name>
</gene>
<evidence type="ECO:0000256" key="5">
    <source>
        <dbReference type="ARBA" id="ARBA00022448"/>
    </source>
</evidence>
<evidence type="ECO:0000256" key="8">
    <source>
        <dbReference type="ARBA" id="ARBA00022781"/>
    </source>
</evidence>
<keyword evidence="10 15" id="KW-0406">Ion transport</keyword>
<keyword evidence="8 15" id="KW-0375">Hydrogen ion transport</keyword>
<evidence type="ECO:0000256" key="13">
    <source>
        <dbReference type="ARBA" id="ARBA00023310"/>
    </source>
</evidence>
<keyword evidence="12 15" id="KW-0472">Membrane</keyword>
<reference evidence="16 17" key="2">
    <citation type="submission" date="2015-05" db="EMBL/GenBank/DDBJ databases">
        <title>Distinctive expansion of gene families associated with plant cell wall degradation and secondary metabolism in the genomes of grapevine trunk pathogens.</title>
        <authorList>
            <person name="Lawrence D.P."/>
            <person name="Travadon R."/>
            <person name="Rolshausen P.E."/>
            <person name="Baumgartner K."/>
        </authorList>
    </citation>
    <scope>NUCLEOTIDE SEQUENCE [LARGE SCALE GENOMIC DNA]</scope>
    <source>
        <strain evidence="16">DS831</strain>
    </source>
</reference>
<evidence type="ECO:0000256" key="15">
    <source>
        <dbReference type="RuleBase" id="RU368038"/>
    </source>
</evidence>
<comment type="similarity">
    <text evidence="2 15">Belongs to the ATPase protein 8 family.</text>
</comment>
<evidence type="ECO:0000256" key="12">
    <source>
        <dbReference type="ARBA" id="ARBA00023136"/>
    </source>
</evidence>
<feature type="transmembrane region" description="Helical" evidence="15">
    <location>
        <begin position="74"/>
        <end position="92"/>
    </location>
</feature>
<dbReference type="PANTHER" id="PTHR36101">
    <property type="entry name" value="ATP SYNTHASE PROTEIN 8"/>
    <property type="match status" value="1"/>
</dbReference>
<evidence type="ECO:0000256" key="2">
    <source>
        <dbReference type="ARBA" id="ARBA00008892"/>
    </source>
</evidence>
<dbReference type="PANTHER" id="PTHR36101:SF1">
    <property type="entry name" value="ATP SYNTHASE PROTEIN 8"/>
    <property type="match status" value="1"/>
</dbReference>
<evidence type="ECO:0000256" key="14">
    <source>
        <dbReference type="ARBA" id="ARBA00024864"/>
    </source>
</evidence>
<comment type="function">
    <text evidence="14 15">Mitochondrial membrane ATP synthase (F(1)F(0) ATP synthase or Complex V) produces ATP from ADP in the presence of a proton gradient across the membrane which is generated by electron transport complexes of the respiratory chain. F-type ATPases consist of two structural domains, F(1) - containing the extramembraneous catalytic core and F(0) - containing the membrane proton channel, linked together by a central stalk and a peripheral stalk. During catalysis, ATP synthesis in the catalytic domain of F(1) is coupled via a rotary mechanism of the central stalk subunits to proton translocation. Part of the complex F(0) domain. Minor subunit located with subunit a in the membrane.</text>
</comment>
<accession>A0A0G2GDN1</accession>
<keyword evidence="11 15" id="KW-0496">Mitochondrion</keyword>
<keyword evidence="5 15" id="KW-0813">Transport</keyword>
<protein>
    <recommendedName>
        <fullName evidence="4 15">ATP synthase protein 8</fullName>
    </recommendedName>
</protein>
<evidence type="ECO:0000256" key="7">
    <source>
        <dbReference type="ARBA" id="ARBA00022692"/>
    </source>
</evidence>
<reference evidence="16 17" key="1">
    <citation type="submission" date="2015-03" db="EMBL/GenBank/DDBJ databases">
        <authorList>
            <person name="Morales-Cruz A."/>
            <person name="Amrine K.C."/>
            <person name="Cantu D."/>
        </authorList>
    </citation>
    <scope>NUCLEOTIDE SEQUENCE [LARGE SCALE GENOMIC DNA]</scope>
    <source>
        <strain evidence="16">DS831</strain>
    </source>
</reference>
<keyword evidence="7 15" id="KW-0812">Transmembrane</keyword>
<evidence type="ECO:0000313" key="16">
    <source>
        <dbReference type="EMBL" id="KKY21753.1"/>
    </source>
</evidence>
<sequence length="108" mass="12196">MSSARLIRPLARAVERQAFAAPMSVRTAAKVAPFTPSYNGQKFSAAEKAGAKMQTMLYAGMPQLVPFYWVNETTFAFAIIPTFVYFLSKYFLPQDVRRMCARLFISKL</sequence>
<evidence type="ECO:0000256" key="9">
    <source>
        <dbReference type="ARBA" id="ARBA00022989"/>
    </source>
</evidence>
<organism evidence="16 17">
    <name type="scientific">Diplodia seriata</name>
    <dbReference type="NCBI Taxonomy" id="420778"/>
    <lineage>
        <taxon>Eukaryota</taxon>
        <taxon>Fungi</taxon>
        <taxon>Dikarya</taxon>
        <taxon>Ascomycota</taxon>
        <taxon>Pezizomycotina</taxon>
        <taxon>Dothideomycetes</taxon>
        <taxon>Dothideomycetes incertae sedis</taxon>
        <taxon>Botryosphaeriales</taxon>
        <taxon>Botryosphaeriaceae</taxon>
        <taxon>Diplodia</taxon>
    </lineage>
</organism>
<evidence type="ECO:0000256" key="6">
    <source>
        <dbReference type="ARBA" id="ARBA00022547"/>
    </source>
</evidence>
<dbReference type="GO" id="GO:0005743">
    <property type="term" value="C:mitochondrial inner membrane"/>
    <property type="evidence" value="ECO:0007669"/>
    <property type="project" value="UniProtKB-SubCell"/>
</dbReference>
<evidence type="ECO:0000256" key="4">
    <source>
        <dbReference type="ARBA" id="ARBA00019651"/>
    </source>
</evidence>
<evidence type="ECO:0000256" key="3">
    <source>
        <dbReference type="ARBA" id="ARBA00011291"/>
    </source>
</evidence>
<dbReference type="EMBL" id="LAQI01000081">
    <property type="protein sequence ID" value="KKY21753.1"/>
    <property type="molecule type" value="Genomic_DNA"/>
</dbReference>
<evidence type="ECO:0000256" key="11">
    <source>
        <dbReference type="ARBA" id="ARBA00023128"/>
    </source>
</evidence>
<keyword evidence="6 15" id="KW-0138">CF(0)</keyword>
<name>A0A0G2GDN1_9PEZI</name>
<comment type="subcellular location">
    <subcellularLocation>
        <location evidence="15">Mitochondrion inner membrane</location>
        <topology evidence="15">Single-pass membrane protein</topology>
    </subcellularLocation>
    <subcellularLocation>
        <location evidence="1">Mitochondrion membrane</location>
        <topology evidence="1">Single-pass membrane protein</topology>
    </subcellularLocation>
</comment>
<evidence type="ECO:0000256" key="10">
    <source>
        <dbReference type="ARBA" id="ARBA00023065"/>
    </source>
</evidence>
<evidence type="ECO:0000313" key="17">
    <source>
        <dbReference type="Proteomes" id="UP000034182"/>
    </source>
</evidence>
<dbReference type="GO" id="GO:0046933">
    <property type="term" value="F:proton-transporting ATP synthase activity, rotational mechanism"/>
    <property type="evidence" value="ECO:0007669"/>
    <property type="project" value="TreeGrafter"/>
</dbReference>
<evidence type="ECO:0000256" key="1">
    <source>
        <dbReference type="ARBA" id="ARBA00004304"/>
    </source>
</evidence>
<proteinExistence type="inferred from homology"/>
<dbReference type="AlphaFoldDB" id="A0A0G2GDN1"/>